<dbReference type="GO" id="GO:0032467">
    <property type="term" value="P:positive regulation of cytokinesis"/>
    <property type="evidence" value="ECO:0007669"/>
    <property type="project" value="InterPro"/>
</dbReference>
<proteinExistence type="predicted"/>
<feature type="compositionally biased region" description="Gly residues" evidence="2">
    <location>
        <begin position="588"/>
        <end position="601"/>
    </location>
</feature>
<evidence type="ECO:0000256" key="1">
    <source>
        <dbReference type="SAM" id="Coils"/>
    </source>
</evidence>
<feature type="compositionally biased region" description="Gly residues" evidence="2">
    <location>
        <begin position="524"/>
        <end position="536"/>
    </location>
</feature>
<dbReference type="Proteomes" id="UP000747110">
    <property type="component" value="Unassembled WGS sequence"/>
</dbReference>
<feature type="region of interest" description="Disordered" evidence="2">
    <location>
        <begin position="1053"/>
        <end position="1113"/>
    </location>
</feature>
<keyword evidence="5" id="KW-1185">Reference proteome</keyword>
<feature type="compositionally biased region" description="Basic and acidic residues" evidence="2">
    <location>
        <begin position="251"/>
        <end position="264"/>
    </location>
</feature>
<dbReference type="GO" id="GO:0000922">
    <property type="term" value="C:spindle pole"/>
    <property type="evidence" value="ECO:0007669"/>
    <property type="project" value="InterPro"/>
</dbReference>
<feature type="region of interest" description="Disordered" evidence="2">
    <location>
        <begin position="520"/>
        <end position="543"/>
    </location>
</feature>
<feature type="region of interest" description="Disordered" evidence="2">
    <location>
        <begin position="47"/>
        <end position="264"/>
    </location>
</feature>
<feature type="compositionally biased region" description="Basic and acidic residues" evidence="2">
    <location>
        <begin position="1342"/>
        <end position="1351"/>
    </location>
</feature>
<feature type="compositionally biased region" description="Pro residues" evidence="2">
    <location>
        <begin position="179"/>
        <end position="190"/>
    </location>
</feature>
<dbReference type="PANTHER" id="PTHR21616">
    <property type="entry name" value="CENTROSOME SPINDLE POLE ASSOCIATED PROTEIN"/>
    <property type="match status" value="1"/>
</dbReference>
<comment type="caution">
    <text evidence="3">The sequence shown here is derived from an EMBL/GenBank/DDBJ whole genome shotgun (WGS) entry which is preliminary data.</text>
</comment>
<dbReference type="PANTHER" id="PTHR21616:SF2">
    <property type="entry name" value="CENTROSOME AND SPINDLE POLE-ASSOCIATED PROTEIN 1"/>
    <property type="match status" value="1"/>
</dbReference>
<dbReference type="GO" id="GO:0005874">
    <property type="term" value="C:microtubule"/>
    <property type="evidence" value="ECO:0007669"/>
    <property type="project" value="InterPro"/>
</dbReference>
<feature type="region of interest" description="Disordered" evidence="2">
    <location>
        <begin position="1162"/>
        <end position="1432"/>
    </location>
</feature>
<feature type="compositionally biased region" description="Low complexity" evidence="2">
    <location>
        <begin position="1075"/>
        <end position="1090"/>
    </location>
</feature>
<evidence type="ECO:0000256" key="2">
    <source>
        <dbReference type="SAM" id="MobiDB-lite"/>
    </source>
</evidence>
<evidence type="ECO:0000313" key="4">
    <source>
        <dbReference type="EMBL" id="GIL98507.1"/>
    </source>
</evidence>
<feature type="compositionally biased region" description="Polar residues" evidence="2">
    <location>
        <begin position="1394"/>
        <end position="1403"/>
    </location>
</feature>
<feature type="coiled-coil region" evidence="1">
    <location>
        <begin position="473"/>
        <end position="517"/>
    </location>
</feature>
<feature type="region of interest" description="Disordered" evidence="2">
    <location>
        <begin position="839"/>
        <end position="862"/>
    </location>
</feature>
<accession>A0A8J4BYM8</accession>
<dbReference type="InterPro" id="IPR026708">
    <property type="entry name" value="CSPP1"/>
</dbReference>
<feature type="compositionally biased region" description="Low complexity" evidence="2">
    <location>
        <begin position="69"/>
        <end position="79"/>
    </location>
</feature>
<keyword evidence="1" id="KW-0175">Coiled coil</keyword>
<feature type="region of interest" description="Disordered" evidence="2">
    <location>
        <begin position="561"/>
        <end position="637"/>
    </location>
</feature>
<dbReference type="EMBL" id="BNCQ01000005">
    <property type="protein sequence ID" value="GIL98507.1"/>
    <property type="molecule type" value="Genomic_DNA"/>
</dbReference>
<evidence type="ECO:0000313" key="3">
    <source>
        <dbReference type="EMBL" id="GIL70785.1"/>
    </source>
</evidence>
<feature type="compositionally biased region" description="Low complexity" evidence="2">
    <location>
        <begin position="1308"/>
        <end position="1323"/>
    </location>
</feature>
<feature type="compositionally biased region" description="Gly residues" evidence="2">
    <location>
        <begin position="1091"/>
        <end position="1106"/>
    </location>
</feature>
<reference evidence="3" key="1">
    <citation type="journal article" date="2021" name="Proc. Natl. Acad. Sci. U.S.A.">
        <title>Three genomes in the algal genus Volvox reveal the fate of a haploid sex-determining region after a transition to homothallism.</title>
        <authorList>
            <person name="Yamamoto K."/>
            <person name="Hamaji T."/>
            <person name="Kawai-Toyooka H."/>
            <person name="Matsuzaki R."/>
            <person name="Takahashi F."/>
            <person name="Nishimura Y."/>
            <person name="Kawachi M."/>
            <person name="Noguchi H."/>
            <person name="Minakuchi Y."/>
            <person name="Umen J.G."/>
            <person name="Toyoda A."/>
            <person name="Nozaki H."/>
        </authorList>
    </citation>
    <scope>NUCLEOTIDE SEQUENCE</scope>
    <source>
        <strain evidence="4">NIES-3785</strain>
        <strain evidence="3">NIES-3786</strain>
    </source>
</reference>
<feature type="compositionally biased region" description="Pro residues" evidence="2">
    <location>
        <begin position="220"/>
        <end position="248"/>
    </location>
</feature>
<gene>
    <name evidence="3" type="ORF">Vretifemale_1348</name>
    <name evidence="4" type="ORF">Vretimale_3880</name>
</gene>
<evidence type="ECO:0000313" key="5">
    <source>
        <dbReference type="Proteomes" id="UP000747110"/>
    </source>
</evidence>
<feature type="compositionally biased region" description="Low complexity" evidence="2">
    <location>
        <begin position="570"/>
        <end position="586"/>
    </location>
</feature>
<feature type="compositionally biased region" description="Basic and acidic residues" evidence="2">
    <location>
        <begin position="47"/>
        <end position="59"/>
    </location>
</feature>
<sequence length="1432" mass="144264">MRAAPSDQIRELMGAANLSSTADLKAAKKAAKANYAAELQAQMRANEEAKLRERMERLGIARPPPLQAPPQGGLPDGGASVSPGAQGPGMMGLGHVSPPRAAPPPYQSAGPQIGPPSAFSVPGPGPALGLPPTGSPGGGAAPSSIWSQPPPYQPNPNPFQPPMPPQYLPAGPLGNLYGMPPPNPSPPPPFGSANGYGSQPPSFNGPPLPNFGPNGISGYGPPPGGGYAPPAPPPPPPLLPGPAPPPGPGRDTMHRLEQQAKKDQYRLELEAQIREREERKVAEKARQREEDMRKEAEMAIGAREAMGRGGGGAPLRDAAGNVVANLRGVGVMGGGMGGMGPSQGFPGPGAMGMGPPGGMGMGPPGGMGMGHMMPPPPPPLVGSPPGIGMGMGMGMGEALMNGASGGAMMNGPPPLLPVMGGPPMMGSPQGMGPPLGMMGGLGGGPSQMEGGQPGVLPNFRFRSDNAYLTPKELDNKQRQMRELQEALEQQIQEKRRAKELEKHKEMAEIEREEARFRAGLEQQRGGGQDGGAGDGAGRSKEEVLADAWEKARLEAEELRRNKFAAKRGTGPVSRGPGAGSASPVPGDRSGGPWGEGAGGGPEIPHQLHSQPSAPQVQGGGGFGDVYPPPQLMTGAPMAVGRPSTPLVVEKVRQVAAAELAAVKQELAAEAAQLREVVAAQGQQVAALKSHAERMEAEAGRAREQVAAMRLGLVQQRGTAAPAGGGPAYDFDNQLVAVPPPPPPALADIDLDLPPTGAMLRRSAAPPPAYDMGPAIPAVNNSLLMVENAAASSINSSVAFAANGGAVAMNGRPPSRLRAVNPLEASMAGESVFIYPNGREMARHANGGPSSQAPSPTGPLPFQSIHVANRMGAGAAAIPTVVTTQELETGPLPLTPQSAAPASSVVSGLGLANSVIAVPTASIDAPAPEPMATGSLSASVVGSCVSEHQPALPDSRQAAALPTTLDVDIVMNRNKEKLEMLKGITDLTTGAASVEALDAFLARYAAQRPGLPERTATPVLRVCTPSLESTGAPPQPPVEHTLLRNSSLPAATPLYSSRANSVGPLPMGGGRVLQAGGRSTAGSGSVSSTVAGGEGSITLEGGGGGDGAHSAGTNGTIGMRAGSIGGSSIDGGSVGAISVGEVSGCGANLGNTLGSTVGSTLGNGGITGSGRLVASPPSRLGTGRVSRRNSFTGGRTPQEGVLSQLLEPVPRPKTGPEPGGAGGVRAPSPMAGRPPMLPNTRYSNSGGSRGGTGVPPSGYVPSCASRPTSGATPAALPPSRPTRSVTRGSDDGSFNATSAWPSYNPSRQSSTGAARLSRSRSLSTNGESHQGAEPATASAPQRDSVKGPERPEVLSPPPEDTLDVEMRKGLGTAAAAPPTPPSVGHQGSLPGTPARGSSRQTSVESGIPAFQIPRSPMLAGARRTGSAASQRGS</sequence>
<protein>
    <submittedName>
        <fullName evidence="3">Uncharacterized protein</fullName>
    </submittedName>
</protein>
<organism evidence="3 5">
    <name type="scientific">Volvox reticuliferus</name>
    <dbReference type="NCBI Taxonomy" id="1737510"/>
    <lineage>
        <taxon>Eukaryota</taxon>
        <taxon>Viridiplantae</taxon>
        <taxon>Chlorophyta</taxon>
        <taxon>core chlorophytes</taxon>
        <taxon>Chlorophyceae</taxon>
        <taxon>CS clade</taxon>
        <taxon>Chlamydomonadales</taxon>
        <taxon>Volvocaceae</taxon>
        <taxon>Volvox</taxon>
    </lineage>
</organism>
<dbReference type="OrthoDB" id="552944at2759"/>
<feature type="coiled-coil region" evidence="1">
    <location>
        <begin position="656"/>
        <end position="704"/>
    </location>
</feature>
<dbReference type="EMBL" id="BNCP01000002">
    <property type="protein sequence ID" value="GIL70785.1"/>
    <property type="molecule type" value="Genomic_DNA"/>
</dbReference>
<name>A0A8J4BYM8_9CHLO</name>
<feature type="compositionally biased region" description="Polar residues" evidence="2">
    <location>
        <begin position="1280"/>
        <end position="1307"/>
    </location>
</feature>
<dbReference type="Proteomes" id="UP000722791">
    <property type="component" value="Unassembled WGS sequence"/>
</dbReference>
<feature type="compositionally biased region" description="Pro residues" evidence="2">
    <location>
        <begin position="148"/>
        <end position="167"/>
    </location>
</feature>